<dbReference type="PANTHER" id="PTHR43283:SF7">
    <property type="entry name" value="BETA-LACTAMASE-RELATED DOMAIN-CONTAINING PROTEIN"/>
    <property type="match status" value="1"/>
</dbReference>
<dbReference type="InterPro" id="IPR001466">
    <property type="entry name" value="Beta-lactam-related"/>
</dbReference>
<dbReference type="EMBL" id="JAIXNE010000003">
    <property type="protein sequence ID" value="MCA6076279.1"/>
    <property type="molecule type" value="Genomic_DNA"/>
</dbReference>
<organism evidence="2 5">
    <name type="scientific">Fulvivirga sedimenti</name>
    <dbReference type="NCBI Taxonomy" id="2879465"/>
    <lineage>
        <taxon>Bacteria</taxon>
        <taxon>Pseudomonadati</taxon>
        <taxon>Bacteroidota</taxon>
        <taxon>Cytophagia</taxon>
        <taxon>Cytophagales</taxon>
        <taxon>Fulvivirgaceae</taxon>
        <taxon>Fulvivirga</taxon>
    </lineage>
</organism>
<evidence type="ECO:0000313" key="4">
    <source>
        <dbReference type="EMBL" id="MCA6077407.1"/>
    </source>
</evidence>
<dbReference type="EMBL" id="JAIXNE010000004">
    <property type="protein sequence ID" value="MCA6077407.1"/>
    <property type="molecule type" value="Genomic_DNA"/>
</dbReference>
<sequence>MNPARILLIILLTFSIGCNTSEPPTNEPDKSVDIGLDMANINLLLDSIRSGVYPNRHSLLIYKNDSLVVEEYFPGEDEIWGEKIGFVQHTDTVLHDMRSVSKSVVSACIGIAIDMGLIKSTDQSVFDFFEDYQQYKNDGRENITIRDLLTMTAGLEWNENVPYTNPENSEIQMDESPDKVDFILSRKMVTSPGTEWNYSGGTTEILAEIIHKVSGKNVHEFAKEYVFTPIGITRSEWTTFPGSEMPAAASGLRLTSPDLLKLAILYHNKGMYNGDQIIPASWVEESLSPHVERPGGGGYGYQFWTYNLKDSNGEHVIPAAVGNGDQRIFFDSENDMVIVTTAGNYNQWDIEKNSWSILKNIHTSIK</sequence>
<dbReference type="PANTHER" id="PTHR43283">
    <property type="entry name" value="BETA-LACTAMASE-RELATED"/>
    <property type="match status" value="1"/>
</dbReference>
<dbReference type="InterPro" id="IPR050789">
    <property type="entry name" value="Diverse_Enzym_Activities"/>
</dbReference>
<evidence type="ECO:0000259" key="1">
    <source>
        <dbReference type="Pfam" id="PF00144"/>
    </source>
</evidence>
<dbReference type="EMBL" id="JAIXNE010000002">
    <property type="protein sequence ID" value="MCA6075102.1"/>
    <property type="molecule type" value="Genomic_DNA"/>
</dbReference>
<evidence type="ECO:0000313" key="3">
    <source>
        <dbReference type="EMBL" id="MCA6076279.1"/>
    </source>
</evidence>
<gene>
    <name evidence="2" type="ORF">LDX50_09485</name>
    <name evidence="3" type="ORF">LDX50_15455</name>
    <name evidence="4" type="ORF">LDX50_21175</name>
</gene>
<comment type="caution">
    <text evidence="2">The sequence shown here is derived from an EMBL/GenBank/DDBJ whole genome shotgun (WGS) entry which is preliminary data.</text>
</comment>
<dbReference type="PROSITE" id="PS51257">
    <property type="entry name" value="PROKAR_LIPOPROTEIN"/>
    <property type="match status" value="1"/>
</dbReference>
<evidence type="ECO:0000313" key="5">
    <source>
        <dbReference type="Proteomes" id="UP001139409"/>
    </source>
</evidence>
<dbReference type="SUPFAM" id="SSF56601">
    <property type="entry name" value="beta-lactamase/transpeptidase-like"/>
    <property type="match status" value="1"/>
</dbReference>
<dbReference type="Pfam" id="PF00144">
    <property type="entry name" value="Beta-lactamase"/>
    <property type="match status" value="1"/>
</dbReference>
<name>A0A9X1HQW4_9BACT</name>
<proteinExistence type="predicted"/>
<reference evidence="2" key="1">
    <citation type="submission" date="2021-09" db="EMBL/GenBank/DDBJ databases">
        <title>Fulvivirga sp. isolated from coastal sediment.</title>
        <authorList>
            <person name="Yu H."/>
        </authorList>
    </citation>
    <scope>NUCLEOTIDE SEQUENCE</scope>
    <source>
        <strain evidence="2">1062</strain>
    </source>
</reference>
<evidence type="ECO:0000313" key="2">
    <source>
        <dbReference type="EMBL" id="MCA6075102.1"/>
    </source>
</evidence>
<dbReference type="Gene3D" id="3.40.710.10">
    <property type="entry name" value="DD-peptidase/beta-lactamase superfamily"/>
    <property type="match status" value="1"/>
</dbReference>
<dbReference type="Proteomes" id="UP001139409">
    <property type="component" value="Unassembled WGS sequence"/>
</dbReference>
<protein>
    <submittedName>
        <fullName evidence="2">Beta-lactamase family protein</fullName>
    </submittedName>
</protein>
<dbReference type="InterPro" id="IPR012338">
    <property type="entry name" value="Beta-lactam/transpept-like"/>
</dbReference>
<keyword evidence="5" id="KW-1185">Reference proteome</keyword>
<feature type="domain" description="Beta-lactamase-related" evidence="1">
    <location>
        <begin position="58"/>
        <end position="340"/>
    </location>
</feature>
<accession>A0A9X1HQW4</accession>
<dbReference type="AlphaFoldDB" id="A0A9X1HQW4"/>
<dbReference type="RefSeq" id="WP_225698208.1">
    <property type="nucleotide sequence ID" value="NZ_JAIXNE010000002.1"/>
</dbReference>